<dbReference type="Pfam" id="PF05016">
    <property type="entry name" value="ParE_toxin"/>
    <property type="match status" value="1"/>
</dbReference>
<keyword evidence="1" id="KW-1277">Toxin-antitoxin system</keyword>
<dbReference type="EMBL" id="NOXU01000031">
    <property type="protein sequence ID" value="OYQ32300.1"/>
    <property type="molecule type" value="Genomic_DNA"/>
</dbReference>
<proteinExistence type="predicted"/>
<dbReference type="PANTHER" id="PTHR38813:SF1">
    <property type="entry name" value="TOXIN RELE1-RELATED"/>
    <property type="match status" value="1"/>
</dbReference>
<protein>
    <recommendedName>
        <fullName evidence="4">Plasmid stabilization protein</fullName>
    </recommendedName>
</protein>
<reference evidence="2 3" key="1">
    <citation type="submission" date="2017-07" db="EMBL/GenBank/DDBJ databases">
        <title>Niveispirillum cyanobacteriorum sp. nov., isolated from cyanobacterial aggregates in a eutrophic lake.</title>
        <authorList>
            <person name="Cai H."/>
        </authorList>
    </citation>
    <scope>NUCLEOTIDE SEQUENCE [LARGE SCALE GENOMIC DNA]</scope>
    <source>
        <strain evidence="3">TH1-14</strain>
    </source>
</reference>
<evidence type="ECO:0000313" key="3">
    <source>
        <dbReference type="Proteomes" id="UP000216998"/>
    </source>
</evidence>
<accession>A0A255YV43</accession>
<dbReference type="OrthoDB" id="428094at2"/>
<keyword evidence="3" id="KW-1185">Reference proteome</keyword>
<dbReference type="InterPro" id="IPR052747">
    <property type="entry name" value="TA_system_RelE_toxin"/>
</dbReference>
<evidence type="ECO:0008006" key="4">
    <source>
        <dbReference type="Google" id="ProtNLM"/>
    </source>
</evidence>
<dbReference type="AlphaFoldDB" id="A0A255YV43"/>
<gene>
    <name evidence="2" type="ORF">CHU95_15940</name>
</gene>
<dbReference type="InterPro" id="IPR007712">
    <property type="entry name" value="RelE/ParE_toxin"/>
</dbReference>
<dbReference type="InterPro" id="IPR035093">
    <property type="entry name" value="RelE/ParE_toxin_dom_sf"/>
</dbReference>
<dbReference type="SUPFAM" id="SSF143011">
    <property type="entry name" value="RelE-like"/>
    <property type="match status" value="1"/>
</dbReference>
<dbReference type="Proteomes" id="UP000216998">
    <property type="component" value="Unassembled WGS sequence"/>
</dbReference>
<organism evidence="2 3">
    <name type="scientific">Niveispirillum lacus</name>
    <dbReference type="NCBI Taxonomy" id="1981099"/>
    <lineage>
        <taxon>Bacteria</taxon>
        <taxon>Pseudomonadati</taxon>
        <taxon>Pseudomonadota</taxon>
        <taxon>Alphaproteobacteria</taxon>
        <taxon>Rhodospirillales</taxon>
        <taxon>Azospirillaceae</taxon>
        <taxon>Niveispirillum</taxon>
    </lineage>
</organism>
<sequence>MGKHLDMKVELTKVAQKGLAKMPAKSRAALLGKLQAVAAAPFARHAFDVKALKGVQDTFRIRQGDWRAVYRVVRVEDSILVLIIDVRGEVYE</sequence>
<evidence type="ECO:0000313" key="2">
    <source>
        <dbReference type="EMBL" id="OYQ32300.1"/>
    </source>
</evidence>
<comment type="caution">
    <text evidence="2">The sequence shown here is derived from an EMBL/GenBank/DDBJ whole genome shotgun (WGS) entry which is preliminary data.</text>
</comment>
<dbReference type="Gene3D" id="3.30.2310.20">
    <property type="entry name" value="RelE-like"/>
    <property type="match status" value="1"/>
</dbReference>
<evidence type="ECO:0000256" key="1">
    <source>
        <dbReference type="ARBA" id="ARBA00022649"/>
    </source>
</evidence>
<dbReference type="PANTHER" id="PTHR38813">
    <property type="match status" value="1"/>
</dbReference>
<name>A0A255YV43_9PROT</name>